<comment type="caution">
    <text evidence="2">The sequence shown here is derived from an EMBL/GenBank/DDBJ whole genome shotgun (WGS) entry which is preliminary data.</text>
</comment>
<feature type="region of interest" description="Disordered" evidence="1">
    <location>
        <begin position="126"/>
        <end position="146"/>
    </location>
</feature>
<reference evidence="2 3" key="1">
    <citation type="journal article" date="2016" name="Front. Microbiol.">
        <title>Genome and transcriptome sequences reveal the specific parasitism of the nematophagous Purpureocillium lilacinum 36-1.</title>
        <authorList>
            <person name="Xie J."/>
            <person name="Li S."/>
            <person name="Mo C."/>
            <person name="Xiao X."/>
            <person name="Peng D."/>
            <person name="Wang G."/>
            <person name="Xiao Y."/>
        </authorList>
    </citation>
    <scope>NUCLEOTIDE SEQUENCE [LARGE SCALE GENOMIC DNA]</scope>
    <source>
        <strain evidence="2 3">36-1</strain>
    </source>
</reference>
<evidence type="ECO:0000313" key="2">
    <source>
        <dbReference type="EMBL" id="PWI74903.1"/>
    </source>
</evidence>
<protein>
    <submittedName>
        <fullName evidence="2">Uncharacterized protein</fullName>
    </submittedName>
</protein>
<dbReference type="EMBL" id="LCWV01000003">
    <property type="protein sequence ID" value="PWI74903.1"/>
    <property type="molecule type" value="Genomic_DNA"/>
</dbReference>
<accession>A0A2U3EK74</accession>
<dbReference type="Proteomes" id="UP000245956">
    <property type="component" value="Unassembled WGS sequence"/>
</dbReference>
<organism evidence="2 3">
    <name type="scientific">Purpureocillium lilacinum</name>
    <name type="common">Paecilomyces lilacinus</name>
    <dbReference type="NCBI Taxonomy" id="33203"/>
    <lineage>
        <taxon>Eukaryota</taxon>
        <taxon>Fungi</taxon>
        <taxon>Dikarya</taxon>
        <taxon>Ascomycota</taxon>
        <taxon>Pezizomycotina</taxon>
        <taxon>Sordariomycetes</taxon>
        <taxon>Hypocreomycetidae</taxon>
        <taxon>Hypocreales</taxon>
        <taxon>Ophiocordycipitaceae</taxon>
        <taxon>Purpureocillium</taxon>
    </lineage>
</organism>
<evidence type="ECO:0000313" key="3">
    <source>
        <dbReference type="Proteomes" id="UP000245956"/>
    </source>
</evidence>
<feature type="compositionally biased region" description="Polar residues" evidence="1">
    <location>
        <begin position="242"/>
        <end position="260"/>
    </location>
</feature>
<feature type="region of interest" description="Disordered" evidence="1">
    <location>
        <begin position="350"/>
        <end position="384"/>
    </location>
</feature>
<gene>
    <name evidence="2" type="ORF">PCL_08217</name>
</gene>
<name>A0A2U3EK74_PURLI</name>
<sequence length="384" mass="42286">MPTVLLHTSTSCPQGRPRALQKEVASPTRAPWRRGRHCAAVERGGVVCLSVTDRRVTWRMARRNAEVLSPRSAPGFLVWDPEMPGHRACQRLGGGADSAAPARAVWPPTYFMARCDRSAVSSVPGRQSHASLARAGASGDTEEQARNVPHYCPCRRRRPKVKQQGEAVYIAPPSVHAYGSACWPSTSLAEPTESVLPFLSSDTCSHTGLILIITMASPQSVEALTSGHRDGDAPRGSMSLPRPTQEQQQSPLSTTITDSNPKPKFDFMRPSDSDDFHSYESEIKSCDSIARSLGMGEIKSNKEYYLNRIKKKGRPKHWKDPHRTDEQLAEAMELIRRSGLNTAEVLRMSLPASVRPPMPDYNAGPDTSDDEEEEKTTRKGHGPK</sequence>
<evidence type="ECO:0000256" key="1">
    <source>
        <dbReference type="SAM" id="MobiDB-lite"/>
    </source>
</evidence>
<feature type="region of interest" description="Disordered" evidence="1">
    <location>
        <begin position="222"/>
        <end position="266"/>
    </location>
</feature>
<dbReference type="AlphaFoldDB" id="A0A2U3EK74"/>
<proteinExistence type="predicted"/>